<dbReference type="Gene3D" id="1.10.10.2420">
    <property type="match status" value="1"/>
</dbReference>
<dbReference type="InterPro" id="IPR020059">
    <property type="entry name" value="Glu/Gln-tRNA-synth_Ib_codon-bd"/>
</dbReference>
<dbReference type="Gene3D" id="1.10.8.1290">
    <property type="entry name" value="Glutaminyl-tRNA synthetase, non-specific RNA binding region part 1, domain 1"/>
    <property type="match status" value="1"/>
</dbReference>
<dbReference type="Pfam" id="PF00749">
    <property type="entry name" value="tRNA-synt_1c"/>
    <property type="match status" value="1"/>
</dbReference>
<feature type="domain" description="Glutamyl/glutaminyl-tRNA synthetase class Ib catalytic" evidence="12">
    <location>
        <begin position="276"/>
        <end position="565"/>
    </location>
</feature>
<dbReference type="FunFam" id="2.40.240.10:FF:000007">
    <property type="entry name" value="Glutamine--tRNA ligase"/>
    <property type="match status" value="1"/>
</dbReference>
<name>A0A2V3IFV9_9FLOR</name>
<dbReference type="InterPro" id="IPR000924">
    <property type="entry name" value="Glu/Gln-tRNA-synth"/>
</dbReference>
<dbReference type="InterPro" id="IPR014729">
    <property type="entry name" value="Rossmann-like_a/b/a_fold"/>
</dbReference>
<feature type="compositionally biased region" description="Basic residues" evidence="11">
    <location>
        <begin position="217"/>
        <end position="226"/>
    </location>
</feature>
<dbReference type="PANTHER" id="PTHR43097">
    <property type="entry name" value="GLUTAMINE-TRNA LIGASE"/>
    <property type="match status" value="1"/>
</dbReference>
<keyword evidence="5 10" id="KW-0067">ATP-binding</keyword>
<organism evidence="16 17">
    <name type="scientific">Gracilariopsis chorda</name>
    <dbReference type="NCBI Taxonomy" id="448386"/>
    <lineage>
        <taxon>Eukaryota</taxon>
        <taxon>Rhodophyta</taxon>
        <taxon>Florideophyceae</taxon>
        <taxon>Rhodymeniophycidae</taxon>
        <taxon>Gracilariales</taxon>
        <taxon>Gracilariaceae</taxon>
        <taxon>Gracilariopsis</taxon>
    </lineage>
</organism>
<evidence type="ECO:0000259" key="14">
    <source>
        <dbReference type="Pfam" id="PF04558"/>
    </source>
</evidence>
<dbReference type="FunFam" id="3.40.50.620:FF:000037">
    <property type="entry name" value="Glutamine--tRNA ligase cytoplasmic"/>
    <property type="match status" value="1"/>
</dbReference>
<gene>
    <name evidence="16" type="ORF">BWQ96_09364</name>
</gene>
<dbReference type="InterPro" id="IPR007639">
    <property type="entry name" value="Gln-tRNA-synth_Ib_RNA-bd_N"/>
</dbReference>
<evidence type="ECO:0000256" key="9">
    <source>
        <dbReference type="ARBA" id="ARBA00048270"/>
    </source>
</evidence>
<evidence type="ECO:0000259" key="15">
    <source>
        <dbReference type="Pfam" id="PF20974"/>
    </source>
</evidence>
<dbReference type="SUPFAM" id="SSF52374">
    <property type="entry name" value="Nucleotidylyl transferase"/>
    <property type="match status" value="1"/>
</dbReference>
<comment type="catalytic activity">
    <reaction evidence="9">
        <text>tRNA(Gln) + L-glutamine + ATP = L-glutaminyl-tRNA(Gln) + AMP + diphosphate</text>
        <dbReference type="Rhea" id="RHEA:20121"/>
        <dbReference type="Rhea" id="RHEA-COMP:9662"/>
        <dbReference type="Rhea" id="RHEA-COMP:9681"/>
        <dbReference type="ChEBI" id="CHEBI:30616"/>
        <dbReference type="ChEBI" id="CHEBI:33019"/>
        <dbReference type="ChEBI" id="CHEBI:58359"/>
        <dbReference type="ChEBI" id="CHEBI:78442"/>
        <dbReference type="ChEBI" id="CHEBI:78521"/>
        <dbReference type="ChEBI" id="CHEBI:456215"/>
        <dbReference type="EC" id="6.1.1.18"/>
    </reaction>
</comment>
<dbReference type="OrthoDB" id="10250478at2759"/>
<evidence type="ECO:0000259" key="12">
    <source>
        <dbReference type="Pfam" id="PF00749"/>
    </source>
</evidence>
<evidence type="ECO:0000256" key="4">
    <source>
        <dbReference type="ARBA" id="ARBA00022741"/>
    </source>
</evidence>
<dbReference type="InterPro" id="IPR001412">
    <property type="entry name" value="aa-tRNA-synth_I_CS"/>
</dbReference>
<dbReference type="AlphaFoldDB" id="A0A2V3IFV9"/>
<dbReference type="Proteomes" id="UP000247409">
    <property type="component" value="Unassembled WGS sequence"/>
</dbReference>
<comment type="similarity">
    <text evidence="1 10">Belongs to the class-I aminoacyl-tRNA synthetase family.</text>
</comment>
<dbReference type="Gene3D" id="3.40.50.620">
    <property type="entry name" value="HUPs"/>
    <property type="match status" value="1"/>
</dbReference>
<keyword evidence="4 10" id="KW-0547">Nucleotide-binding</keyword>
<feature type="domain" description="Glutamyl/glutaminyl-tRNA synthetase class Ib anti-codon binding" evidence="13">
    <location>
        <begin position="583"/>
        <end position="679"/>
    </location>
</feature>
<evidence type="ECO:0000256" key="3">
    <source>
        <dbReference type="ARBA" id="ARBA00022598"/>
    </source>
</evidence>
<keyword evidence="17" id="KW-1185">Reference proteome</keyword>
<dbReference type="NCBIfam" id="TIGR00440">
    <property type="entry name" value="glnS"/>
    <property type="match status" value="1"/>
</dbReference>
<dbReference type="GO" id="GO:0005829">
    <property type="term" value="C:cytosol"/>
    <property type="evidence" value="ECO:0007669"/>
    <property type="project" value="TreeGrafter"/>
</dbReference>
<dbReference type="InterPro" id="IPR011035">
    <property type="entry name" value="Ribosomal_bL25/Gln-tRNA_synth"/>
</dbReference>
<keyword evidence="7 10" id="KW-0030">Aminoacyl-tRNA synthetase</keyword>
<dbReference type="PANTHER" id="PTHR43097:SF4">
    <property type="entry name" value="GLUTAMINE--TRNA LIGASE"/>
    <property type="match status" value="1"/>
</dbReference>
<evidence type="ECO:0000313" key="17">
    <source>
        <dbReference type="Proteomes" id="UP000247409"/>
    </source>
</evidence>
<dbReference type="EC" id="6.1.1.18" evidence="2"/>
<dbReference type="PROSITE" id="PS00178">
    <property type="entry name" value="AA_TRNA_LIGASE_I"/>
    <property type="match status" value="1"/>
</dbReference>
<dbReference type="EMBL" id="NBIV01000251">
    <property type="protein sequence ID" value="PXF40918.1"/>
    <property type="molecule type" value="Genomic_DNA"/>
</dbReference>
<keyword evidence="6 10" id="KW-0648">Protein biosynthesis</keyword>
<comment type="caution">
    <text evidence="16">The sequence shown here is derived from an EMBL/GenBank/DDBJ whole genome shotgun (WGS) entry which is preliminary data.</text>
</comment>
<dbReference type="InterPro" id="IPR004514">
    <property type="entry name" value="Gln-tRNA-synth"/>
</dbReference>
<dbReference type="GO" id="GO:0004819">
    <property type="term" value="F:glutamine-tRNA ligase activity"/>
    <property type="evidence" value="ECO:0007669"/>
    <property type="project" value="UniProtKB-EC"/>
</dbReference>
<reference evidence="16 17" key="1">
    <citation type="journal article" date="2018" name="Mol. Biol. Evol.">
        <title>Analysis of the draft genome of the red seaweed Gracilariopsis chorda provides insights into genome size evolution in Rhodophyta.</title>
        <authorList>
            <person name="Lee J."/>
            <person name="Yang E.C."/>
            <person name="Graf L."/>
            <person name="Yang J.H."/>
            <person name="Qiu H."/>
            <person name="Zel Zion U."/>
            <person name="Chan C.X."/>
            <person name="Stephens T.G."/>
            <person name="Weber A.P.M."/>
            <person name="Boo G.H."/>
            <person name="Boo S.M."/>
            <person name="Kim K.M."/>
            <person name="Shin Y."/>
            <person name="Jung M."/>
            <person name="Lee S.J."/>
            <person name="Yim H.S."/>
            <person name="Lee J.H."/>
            <person name="Bhattacharya D."/>
            <person name="Yoon H.S."/>
        </authorList>
    </citation>
    <scope>NUCLEOTIDE SEQUENCE [LARGE SCALE GENOMIC DNA]</scope>
    <source>
        <strain evidence="16 17">SKKU-2015</strain>
        <tissue evidence="16">Whole body</tissue>
    </source>
</reference>
<evidence type="ECO:0000256" key="8">
    <source>
        <dbReference type="ARBA" id="ARBA00030466"/>
    </source>
</evidence>
<keyword evidence="3 10" id="KW-0436">Ligase</keyword>
<proteinExistence type="inferred from homology"/>
<evidence type="ECO:0000256" key="7">
    <source>
        <dbReference type="ARBA" id="ARBA00023146"/>
    </source>
</evidence>
<evidence type="ECO:0000256" key="5">
    <source>
        <dbReference type="ARBA" id="ARBA00022840"/>
    </source>
</evidence>
<feature type="region of interest" description="Disordered" evidence="11">
    <location>
        <begin position="207"/>
        <end position="244"/>
    </location>
</feature>
<sequence>MPSNPSKEAPADAQARANSLLRYGLESRLAHTVAKSEKTTNALLHAFSAAQLTPASENAPLKAALLYTATTKLNALVGNNGRSLLYGAIAHHNISDAPHVEAAAAWLNSVYKTAGGSVPDAKLKLDDVAIDHADFDRAAGVGVTVSPHHIEAAVQEAIQCNKPQLLEKRYRFNLGLMQRSVMQKLRFADGKAVNTLIRSRVEQLLGPKTQADLAKPPKLKKPKSKKAPTAPRQQEGTKQIVDPFEGVPNRFEARGLSSAENTPELLEKHRLATGGKVLTRFPPEPNGYLHVGHAKAMFIDFGYANKMGGECILRFDDTNPTVEKKEYIHAVIEMVKWMGHEPSRITYSSEYFEQLYELALQLIKRGKAYVCHQTPDDISKGRKEGTDSPWRHRSVEQNIRLFDDMRKGKYGEGEATLRMKIDMNHPNLVMRDPVAYRVIHAPHPHIGDKWCVYPSYDYTHCIVDSLEWITHSLCTLEFEIRRDSYYWLLEALDLYRPFVWESSRLNLQFTVMSKRKLKQLVEEGYVRGWDDPRMPTLVGMRRRGYSPNSLNRFCNAIGVSRANNVIGMHVLEHWVRAEHDTNAKRVFAVLRPLKVTIRNFREKEVLSVGNHPKNEGMGKRDVILTKTVYIEDTDFREVDEKGYYGLAPGKSAMLRYAYPVKIVDVVKTDDKVTELIAEMDYEKSVKPKGVLHWVGEDACPFEARLYSTLFKSPDPSVLKDEWLSDLNKNSEVVLKDSLIETSVKGAETGETFQFERTGYFTVDSDSNADKMVFNMTVSLRDSR</sequence>
<evidence type="ECO:0000256" key="6">
    <source>
        <dbReference type="ARBA" id="ARBA00022917"/>
    </source>
</evidence>
<evidence type="ECO:0000256" key="11">
    <source>
        <dbReference type="SAM" id="MobiDB-lite"/>
    </source>
</evidence>
<dbReference type="Gene3D" id="2.40.240.10">
    <property type="entry name" value="Ribosomal Protein L25, Chain P"/>
    <property type="match status" value="2"/>
</dbReference>
<dbReference type="GO" id="GO:0005524">
    <property type="term" value="F:ATP binding"/>
    <property type="evidence" value="ECO:0007669"/>
    <property type="project" value="UniProtKB-KW"/>
</dbReference>
<evidence type="ECO:0000256" key="10">
    <source>
        <dbReference type="RuleBase" id="RU363037"/>
    </source>
</evidence>
<dbReference type="InterPro" id="IPR020056">
    <property type="entry name" value="Rbsml_bL25/Gln-tRNA_synth_N"/>
</dbReference>
<dbReference type="GO" id="GO:0006425">
    <property type="term" value="P:glutaminyl-tRNA aminoacylation"/>
    <property type="evidence" value="ECO:0007669"/>
    <property type="project" value="InterPro"/>
</dbReference>
<feature type="domain" description="Glutaminyl-tRNA synthetase class Ib non-specific RNA-binding" evidence="14">
    <location>
        <begin position="18"/>
        <end position="190"/>
    </location>
</feature>
<feature type="domain" description="tRNA synthetases class I (E and Q) anti-codon binding" evidence="15">
    <location>
        <begin position="690"/>
        <end position="763"/>
    </location>
</feature>
<evidence type="ECO:0000256" key="2">
    <source>
        <dbReference type="ARBA" id="ARBA00012836"/>
    </source>
</evidence>
<dbReference type="InterPro" id="IPR042558">
    <property type="entry name" value="Gln-tRNA-synth_Ib_RNA-bd_N_1"/>
</dbReference>
<evidence type="ECO:0000313" key="16">
    <source>
        <dbReference type="EMBL" id="PXF40918.1"/>
    </source>
</evidence>
<evidence type="ECO:0000259" key="13">
    <source>
        <dbReference type="Pfam" id="PF03950"/>
    </source>
</evidence>
<dbReference type="Pfam" id="PF20974">
    <property type="entry name" value="tRNA-synt_1c_C2"/>
    <property type="match status" value="1"/>
</dbReference>
<dbReference type="InterPro" id="IPR042559">
    <property type="entry name" value="Gln-tRNA-synth_Ib_RNA-bd_N_2"/>
</dbReference>
<dbReference type="InterPro" id="IPR020058">
    <property type="entry name" value="Glu/Gln-tRNA-synth_Ib_cat-dom"/>
</dbReference>
<dbReference type="InterPro" id="IPR050132">
    <property type="entry name" value="Gln/Glu-tRNA_Ligase"/>
</dbReference>
<dbReference type="InterPro" id="IPR049437">
    <property type="entry name" value="tRNA-synt_1c_C2"/>
</dbReference>
<dbReference type="STRING" id="448386.A0A2V3IFV9"/>
<accession>A0A2V3IFV9</accession>
<dbReference type="Pfam" id="PF03950">
    <property type="entry name" value="tRNA-synt_1c_C"/>
    <property type="match status" value="1"/>
</dbReference>
<dbReference type="PRINTS" id="PR00987">
    <property type="entry name" value="TRNASYNTHGLU"/>
</dbReference>
<protein>
    <recommendedName>
        <fullName evidence="2">glutamine--tRNA ligase</fullName>
        <ecNumber evidence="2">6.1.1.18</ecNumber>
    </recommendedName>
    <alternativeName>
        <fullName evidence="8">Glutaminyl-tRNA synthetase</fullName>
    </alternativeName>
</protein>
<dbReference type="Pfam" id="PF04558">
    <property type="entry name" value="tRNA_synt_1c_R1"/>
    <property type="match status" value="1"/>
</dbReference>
<dbReference type="FunFam" id="1.10.10.2420:FF:000001">
    <property type="entry name" value="Glutamine--tRNA ligase cytoplasmic"/>
    <property type="match status" value="1"/>
</dbReference>
<dbReference type="SUPFAM" id="SSF50715">
    <property type="entry name" value="Ribosomal protein L25-like"/>
    <property type="match status" value="1"/>
</dbReference>
<evidence type="ECO:0000256" key="1">
    <source>
        <dbReference type="ARBA" id="ARBA00005594"/>
    </source>
</evidence>